<feature type="region of interest" description="Disordered" evidence="4">
    <location>
        <begin position="377"/>
        <end position="409"/>
    </location>
</feature>
<dbReference type="SMART" id="SM00360">
    <property type="entry name" value="RRM"/>
    <property type="match status" value="4"/>
</dbReference>
<feature type="region of interest" description="Disordered" evidence="4">
    <location>
        <begin position="607"/>
        <end position="687"/>
    </location>
</feature>
<feature type="compositionally biased region" description="Low complexity" evidence="4">
    <location>
        <begin position="729"/>
        <end position="741"/>
    </location>
</feature>
<evidence type="ECO:0000256" key="3">
    <source>
        <dbReference type="PROSITE-ProRule" id="PRU00176"/>
    </source>
</evidence>
<feature type="domain" description="RRM" evidence="5">
    <location>
        <begin position="755"/>
        <end position="831"/>
    </location>
</feature>
<feature type="compositionally biased region" description="Pro residues" evidence="4">
    <location>
        <begin position="613"/>
        <end position="634"/>
    </location>
</feature>
<feature type="compositionally biased region" description="Gly residues" evidence="4">
    <location>
        <begin position="384"/>
        <end position="409"/>
    </location>
</feature>
<dbReference type="AlphaFoldDB" id="A0A830HN28"/>
<dbReference type="EMBL" id="BNJQ01000020">
    <property type="protein sequence ID" value="GHP08312.1"/>
    <property type="molecule type" value="Genomic_DNA"/>
</dbReference>
<protein>
    <recommendedName>
        <fullName evidence="5">RRM domain-containing protein</fullName>
    </recommendedName>
</protein>
<keyword evidence="7" id="KW-1185">Reference proteome</keyword>
<dbReference type="InterPro" id="IPR012677">
    <property type="entry name" value="Nucleotide-bd_a/b_plait_sf"/>
</dbReference>
<dbReference type="InterPro" id="IPR050666">
    <property type="entry name" value="ESRP"/>
</dbReference>
<dbReference type="Gene3D" id="3.30.70.330">
    <property type="match status" value="4"/>
</dbReference>
<dbReference type="InterPro" id="IPR035979">
    <property type="entry name" value="RBD_domain_sf"/>
</dbReference>
<sequence>MNPNAVAVGATNAAGVVVEGNVPPPGVAVGAPGVVDTVESLATAVETLQVTGAPHVGALPVGHGMDAQGMGTIPGMSGGQVPNGMVPGMLPQGPPHGALMPMHFTGPDGTPIVAPMGVVPGMPPPHHLAPVEPLPPTCVLRMRGLPYQATEEAVAEFFSDFEIPLGGTLLCLNSQGRATGDGYVRFANEEDAAHALETKNRAHMGRRYVELFPSTEEDMVNAHQRSQVHAQAAAQAAGALPGNPDPRYPGVVRMRGLPFSAGAEQVLQFFQGCGGDVVPEGILLTYTHDGRATGEAYVEFVTADGANLALNRHRQMMGTRYIELFRSTKGEMMQAAGAGARSHMFGGRGRGMGMPHHPGMGMHHPGARGFHPHGHMGRGHHGGHGPGHGGMMGLGPPGAGGPGTPGGMPGHPGGPGLAAGFPADAVAAPHDGLVLKLRGLPYSAGMKEVTEFFSDYELVPHGILVVMRNERSTGEAYVMFANHEECNRAREQRNKARIGQRYVELFRSSHAEMSHAAYMMGSNIPLPTAPMGTSAQQALLPPDMHLMMQPGMGGAQAFLHDPAAAPFGAMGMGGLFGYPQSQPQWGGAGHAPMGMGTGGAGMVAMSLGMSLGPPGPPGPVDPAAPLPRPGPPGQLNPGAGGFAPGPAGLSAMAPVGAPPPPPLESGASAPGGVPPPGPAGAPVAAGVPPPVAPQGSIAPAMAGAPAYAAMAAGLPQGAAAAAAYAGAAANGGAPTTGAPAGVEGSAPAPAGPQSSTVRLRGLPWQSTPQDVLNFLSGFAVVKDSVRIGQATNGRATGEAMVTFASASEAGRAVSERHRAMMGNRYVELFLV</sequence>
<evidence type="ECO:0000256" key="2">
    <source>
        <dbReference type="ARBA" id="ARBA00022884"/>
    </source>
</evidence>
<dbReference type="CDD" id="cd12254">
    <property type="entry name" value="RRM_hnRNPH_ESRPs_RBM12_like"/>
    <property type="match status" value="3"/>
</dbReference>
<feature type="domain" description="RRM" evidence="5">
    <location>
        <begin position="433"/>
        <end position="510"/>
    </location>
</feature>
<dbReference type="SUPFAM" id="SSF54928">
    <property type="entry name" value="RNA-binding domain, RBD"/>
    <property type="match status" value="3"/>
</dbReference>
<reference evidence="6" key="1">
    <citation type="submission" date="2020-10" db="EMBL/GenBank/DDBJ databases">
        <title>Unveiling of a novel bifunctional photoreceptor, Dualchrome1, isolated from a cosmopolitan green alga.</title>
        <authorList>
            <person name="Suzuki S."/>
            <person name="Kawachi M."/>
        </authorList>
    </citation>
    <scope>NUCLEOTIDE SEQUENCE</scope>
    <source>
        <strain evidence="6">NIES 2893</strain>
    </source>
</reference>
<dbReference type="OrthoDB" id="431068at2759"/>
<accession>A0A830HN28</accession>
<keyword evidence="1" id="KW-0677">Repeat</keyword>
<feature type="compositionally biased region" description="Low complexity" evidence="4">
    <location>
        <begin position="644"/>
        <end position="655"/>
    </location>
</feature>
<name>A0A830HN28_9CHLO</name>
<dbReference type="PANTHER" id="PTHR13976">
    <property type="entry name" value="HETEROGENEOUS NUCLEAR RIBONUCLEOPROTEIN-RELATED"/>
    <property type="match status" value="1"/>
</dbReference>
<feature type="region of interest" description="Disordered" evidence="4">
    <location>
        <begin position="729"/>
        <end position="758"/>
    </location>
</feature>
<evidence type="ECO:0000256" key="4">
    <source>
        <dbReference type="SAM" id="MobiDB-lite"/>
    </source>
</evidence>
<evidence type="ECO:0000259" key="5">
    <source>
        <dbReference type="PROSITE" id="PS50102"/>
    </source>
</evidence>
<dbReference type="GO" id="GO:0003723">
    <property type="term" value="F:RNA binding"/>
    <property type="evidence" value="ECO:0007669"/>
    <property type="project" value="UniProtKB-UniRule"/>
</dbReference>
<dbReference type="Pfam" id="PF00076">
    <property type="entry name" value="RRM_1"/>
    <property type="match status" value="3"/>
</dbReference>
<organism evidence="6 7">
    <name type="scientific">Pycnococcus provasolii</name>
    <dbReference type="NCBI Taxonomy" id="41880"/>
    <lineage>
        <taxon>Eukaryota</taxon>
        <taxon>Viridiplantae</taxon>
        <taxon>Chlorophyta</taxon>
        <taxon>Pseudoscourfieldiophyceae</taxon>
        <taxon>Pseudoscourfieldiales</taxon>
        <taxon>Pycnococcaceae</taxon>
        <taxon>Pycnococcus</taxon>
    </lineage>
</organism>
<proteinExistence type="predicted"/>
<feature type="domain" description="RRM" evidence="5">
    <location>
        <begin position="250"/>
        <end position="329"/>
    </location>
</feature>
<evidence type="ECO:0000313" key="7">
    <source>
        <dbReference type="Proteomes" id="UP000660262"/>
    </source>
</evidence>
<evidence type="ECO:0000256" key="1">
    <source>
        <dbReference type="ARBA" id="ARBA00022737"/>
    </source>
</evidence>
<feature type="domain" description="RRM" evidence="5">
    <location>
        <begin position="138"/>
        <end position="216"/>
    </location>
</feature>
<keyword evidence="2 3" id="KW-0694">RNA-binding</keyword>
<evidence type="ECO:0000313" key="6">
    <source>
        <dbReference type="EMBL" id="GHP08312.1"/>
    </source>
</evidence>
<comment type="caution">
    <text evidence="6">The sequence shown here is derived from an EMBL/GenBank/DDBJ whole genome shotgun (WGS) entry which is preliminary data.</text>
</comment>
<dbReference type="InterPro" id="IPR000504">
    <property type="entry name" value="RRM_dom"/>
</dbReference>
<dbReference type="PROSITE" id="PS50102">
    <property type="entry name" value="RRM"/>
    <property type="match status" value="4"/>
</dbReference>
<dbReference type="Proteomes" id="UP000660262">
    <property type="component" value="Unassembled WGS sequence"/>
</dbReference>
<gene>
    <name evidence="6" type="ORF">PPROV_000705200</name>
</gene>